<dbReference type="EMBL" id="KN834845">
    <property type="protein sequence ID" value="KIK52307.1"/>
    <property type="molecule type" value="Genomic_DNA"/>
</dbReference>
<reference evidence="1 2" key="1">
    <citation type="submission" date="2014-04" db="EMBL/GenBank/DDBJ databases">
        <title>Evolutionary Origins and Diversification of the Mycorrhizal Mutualists.</title>
        <authorList>
            <consortium name="DOE Joint Genome Institute"/>
            <consortium name="Mycorrhizal Genomics Consortium"/>
            <person name="Kohler A."/>
            <person name="Kuo A."/>
            <person name="Nagy L.G."/>
            <person name="Floudas D."/>
            <person name="Copeland A."/>
            <person name="Barry K.W."/>
            <person name="Cichocki N."/>
            <person name="Veneault-Fourrey C."/>
            <person name="LaButti K."/>
            <person name="Lindquist E.A."/>
            <person name="Lipzen A."/>
            <person name="Lundell T."/>
            <person name="Morin E."/>
            <person name="Murat C."/>
            <person name="Riley R."/>
            <person name="Ohm R."/>
            <person name="Sun H."/>
            <person name="Tunlid A."/>
            <person name="Henrissat B."/>
            <person name="Grigoriev I.V."/>
            <person name="Hibbett D.S."/>
            <person name="Martin F."/>
        </authorList>
    </citation>
    <scope>NUCLEOTIDE SEQUENCE [LARGE SCALE GENOMIC DNA]</scope>
    <source>
        <strain evidence="1 2">FD-317 M1</strain>
    </source>
</reference>
<accession>A0A0D0C399</accession>
<dbReference type="AlphaFoldDB" id="A0A0D0C399"/>
<proteinExistence type="predicted"/>
<evidence type="ECO:0000313" key="2">
    <source>
        <dbReference type="Proteomes" id="UP000053593"/>
    </source>
</evidence>
<dbReference type="OrthoDB" id="3266451at2759"/>
<protein>
    <submittedName>
        <fullName evidence="1">Uncharacterized protein</fullName>
    </submittedName>
</protein>
<keyword evidence="2" id="KW-1185">Reference proteome</keyword>
<organism evidence="1 2">
    <name type="scientific">Collybiopsis luxurians FD-317 M1</name>
    <dbReference type="NCBI Taxonomy" id="944289"/>
    <lineage>
        <taxon>Eukaryota</taxon>
        <taxon>Fungi</taxon>
        <taxon>Dikarya</taxon>
        <taxon>Basidiomycota</taxon>
        <taxon>Agaricomycotina</taxon>
        <taxon>Agaricomycetes</taxon>
        <taxon>Agaricomycetidae</taxon>
        <taxon>Agaricales</taxon>
        <taxon>Marasmiineae</taxon>
        <taxon>Omphalotaceae</taxon>
        <taxon>Collybiopsis</taxon>
        <taxon>Collybiopsis luxurians</taxon>
    </lineage>
</organism>
<dbReference type="Proteomes" id="UP000053593">
    <property type="component" value="Unassembled WGS sequence"/>
</dbReference>
<gene>
    <name evidence="1" type="ORF">GYMLUDRAFT_970374</name>
</gene>
<evidence type="ECO:0000313" key="1">
    <source>
        <dbReference type="EMBL" id="KIK52307.1"/>
    </source>
</evidence>
<sequence length="179" mass="20563">MIKFPLDSAENSFSDLTQHIVSCVNVLSQKLTFLDDGLILGRLRHGDFIIPPSRSSEVDPFLEDARLRWDAFKENIGLMEEALCKLQKARDSFERSLNVALSLCTPIRALPEDVLMEIFSIYIKDQGRGRVGQDRRAYSFKLWTKKVGEERVPCIVSPTLHLSHICSFWRKILSRRPTL</sequence>
<name>A0A0D0C399_9AGAR</name>
<dbReference type="HOGENOM" id="CLU_070856_1_0_1"/>